<name>X1TG75_9ZZZZ</name>
<dbReference type="EMBL" id="BARW01031595">
    <property type="protein sequence ID" value="GAJ04284.1"/>
    <property type="molecule type" value="Genomic_DNA"/>
</dbReference>
<protein>
    <submittedName>
        <fullName evidence="1">Uncharacterized protein</fullName>
    </submittedName>
</protein>
<organism evidence="1">
    <name type="scientific">marine sediment metagenome</name>
    <dbReference type="NCBI Taxonomy" id="412755"/>
    <lineage>
        <taxon>unclassified sequences</taxon>
        <taxon>metagenomes</taxon>
        <taxon>ecological metagenomes</taxon>
    </lineage>
</organism>
<proteinExistence type="predicted"/>
<comment type="caution">
    <text evidence="1">The sequence shown here is derived from an EMBL/GenBank/DDBJ whole genome shotgun (WGS) entry which is preliminary data.</text>
</comment>
<evidence type="ECO:0000313" key="1">
    <source>
        <dbReference type="EMBL" id="GAJ04284.1"/>
    </source>
</evidence>
<dbReference type="AlphaFoldDB" id="X1TG75"/>
<feature type="non-terminal residue" evidence="1">
    <location>
        <position position="49"/>
    </location>
</feature>
<accession>X1TG75</accession>
<gene>
    <name evidence="1" type="ORF">S12H4_50213</name>
</gene>
<sequence>MRRPVCRRAKNGVIIWGPIVNVGRKSRIAYREARLNCAAAFATIGRRRR</sequence>
<reference evidence="1" key="1">
    <citation type="journal article" date="2014" name="Front. Microbiol.">
        <title>High frequency of phylogenetically diverse reductive dehalogenase-homologous genes in deep subseafloor sedimentary metagenomes.</title>
        <authorList>
            <person name="Kawai M."/>
            <person name="Futagami T."/>
            <person name="Toyoda A."/>
            <person name="Takaki Y."/>
            <person name="Nishi S."/>
            <person name="Hori S."/>
            <person name="Arai W."/>
            <person name="Tsubouchi T."/>
            <person name="Morono Y."/>
            <person name="Uchiyama I."/>
            <person name="Ito T."/>
            <person name="Fujiyama A."/>
            <person name="Inagaki F."/>
            <person name="Takami H."/>
        </authorList>
    </citation>
    <scope>NUCLEOTIDE SEQUENCE</scope>
    <source>
        <strain evidence="1">Expedition CK06-06</strain>
    </source>
</reference>